<organism evidence="2 3">
    <name type="scientific">Actinokineospora diospyrosa</name>
    <dbReference type="NCBI Taxonomy" id="103728"/>
    <lineage>
        <taxon>Bacteria</taxon>
        <taxon>Bacillati</taxon>
        <taxon>Actinomycetota</taxon>
        <taxon>Actinomycetes</taxon>
        <taxon>Pseudonocardiales</taxon>
        <taxon>Pseudonocardiaceae</taxon>
        <taxon>Actinokineospora</taxon>
    </lineage>
</organism>
<dbReference type="Proteomes" id="UP001205185">
    <property type="component" value="Unassembled WGS sequence"/>
</dbReference>
<evidence type="ECO:0000313" key="2">
    <source>
        <dbReference type="EMBL" id="MCP2271872.1"/>
    </source>
</evidence>
<keyword evidence="1" id="KW-0472">Membrane</keyword>
<sequence>MADQRTGTARVFVLITSAAVFAAGGVLCFLVLLFGPAVRDGHPVAGAVAYTVLSLATAATAVAIAVRAISARQVVLGGCAALLVGTLVAAGAMVWLMTG</sequence>
<protein>
    <submittedName>
        <fullName evidence="2">Uncharacterized protein</fullName>
    </submittedName>
</protein>
<name>A0ABT1IGV7_9PSEU</name>
<feature type="transmembrane region" description="Helical" evidence="1">
    <location>
        <begin position="12"/>
        <end position="35"/>
    </location>
</feature>
<keyword evidence="3" id="KW-1185">Reference proteome</keyword>
<keyword evidence="1" id="KW-1133">Transmembrane helix</keyword>
<comment type="caution">
    <text evidence="2">The sequence shown here is derived from an EMBL/GenBank/DDBJ whole genome shotgun (WGS) entry which is preliminary data.</text>
</comment>
<feature type="transmembrane region" description="Helical" evidence="1">
    <location>
        <begin position="47"/>
        <end position="67"/>
    </location>
</feature>
<proteinExistence type="predicted"/>
<dbReference type="EMBL" id="JAMTCO010000010">
    <property type="protein sequence ID" value="MCP2271872.1"/>
    <property type="molecule type" value="Genomic_DNA"/>
</dbReference>
<evidence type="ECO:0000256" key="1">
    <source>
        <dbReference type="SAM" id="Phobius"/>
    </source>
</evidence>
<reference evidence="2 3" key="1">
    <citation type="submission" date="2022-06" db="EMBL/GenBank/DDBJ databases">
        <title>Genomic Encyclopedia of Archaeal and Bacterial Type Strains, Phase II (KMG-II): from individual species to whole genera.</title>
        <authorList>
            <person name="Goeker M."/>
        </authorList>
    </citation>
    <scope>NUCLEOTIDE SEQUENCE [LARGE SCALE GENOMIC DNA]</scope>
    <source>
        <strain evidence="2 3">DSM 44255</strain>
    </source>
</reference>
<evidence type="ECO:0000313" key="3">
    <source>
        <dbReference type="Proteomes" id="UP001205185"/>
    </source>
</evidence>
<keyword evidence="1" id="KW-0812">Transmembrane</keyword>
<gene>
    <name evidence="2" type="ORF">LV75_004386</name>
</gene>
<feature type="transmembrane region" description="Helical" evidence="1">
    <location>
        <begin position="74"/>
        <end position="97"/>
    </location>
</feature>
<accession>A0ABT1IGV7</accession>
<dbReference type="RefSeq" id="WP_253888825.1">
    <property type="nucleotide sequence ID" value="NZ_BAAAVB010000003.1"/>
</dbReference>